<accession>A0ABN0YPS5</accession>
<dbReference type="InterPro" id="IPR018062">
    <property type="entry name" value="HTH_AraC-typ_CS"/>
</dbReference>
<evidence type="ECO:0000256" key="3">
    <source>
        <dbReference type="ARBA" id="ARBA00023163"/>
    </source>
</evidence>
<dbReference type="CDD" id="cd03137">
    <property type="entry name" value="GATase1_AraC_1"/>
    <property type="match status" value="1"/>
</dbReference>
<dbReference type="Gene3D" id="1.10.10.60">
    <property type="entry name" value="Homeodomain-like"/>
    <property type="match status" value="1"/>
</dbReference>
<sequence>MVRTITDMASVALAVTDGMPLLELAAACAIFGTDRPDLVDSWYDFTVCAPAGAQVGGWLHADTPHGLDDLVAADTVIVPPCDDVDRPPPADLVEAVRAAHAGGARVASICTGAFTLAAAGLLDGRRATTHWMHAGLLAERHPEIEVDARVLYIDEGSVLTSAGRAAGIDLCLHMVRTDHGTAIANAVARRLVVAPHRSGGQAQFVAAPVPSATGNSLTDVLVWALERLHEPLTVTDLARRAHMSPRNLGRHFLAVTGSTPLQWLLTQRLHRAQELLESTDESVDQIADRVGMGTATTLRRHFNRAFGVPPDTYRRTFRVERRRERAVPVAG</sequence>
<evidence type="ECO:0000313" key="5">
    <source>
        <dbReference type="EMBL" id="GAA0404292.1"/>
    </source>
</evidence>
<evidence type="ECO:0000256" key="2">
    <source>
        <dbReference type="ARBA" id="ARBA00023125"/>
    </source>
</evidence>
<dbReference type="Gene3D" id="3.40.50.880">
    <property type="match status" value="1"/>
</dbReference>
<dbReference type="InterPro" id="IPR002818">
    <property type="entry name" value="DJ-1/PfpI"/>
</dbReference>
<evidence type="ECO:0000259" key="4">
    <source>
        <dbReference type="PROSITE" id="PS01124"/>
    </source>
</evidence>
<name>A0ABN0YPS5_9ACTN</name>
<comment type="caution">
    <text evidence="5">The sequence shown here is derived from an EMBL/GenBank/DDBJ whole genome shotgun (WGS) entry which is preliminary data.</text>
</comment>
<keyword evidence="1" id="KW-0805">Transcription regulation</keyword>
<organism evidence="5 6">
    <name type="scientific">Streptomyces luteireticuli</name>
    <dbReference type="NCBI Taxonomy" id="173858"/>
    <lineage>
        <taxon>Bacteria</taxon>
        <taxon>Bacillati</taxon>
        <taxon>Actinomycetota</taxon>
        <taxon>Actinomycetes</taxon>
        <taxon>Kitasatosporales</taxon>
        <taxon>Streptomycetaceae</taxon>
        <taxon>Streptomyces</taxon>
    </lineage>
</organism>
<proteinExistence type="predicted"/>
<gene>
    <name evidence="5" type="ORF">GCM10010357_26620</name>
</gene>
<dbReference type="PROSITE" id="PS00041">
    <property type="entry name" value="HTH_ARAC_FAMILY_1"/>
    <property type="match status" value="1"/>
</dbReference>
<keyword evidence="6" id="KW-1185">Reference proteome</keyword>
<dbReference type="PANTHER" id="PTHR43130:SF3">
    <property type="entry name" value="HTH-TYPE TRANSCRIPTIONAL REGULATOR RV1931C"/>
    <property type="match status" value="1"/>
</dbReference>
<dbReference type="Proteomes" id="UP001500879">
    <property type="component" value="Unassembled WGS sequence"/>
</dbReference>
<dbReference type="EMBL" id="BAAABX010000027">
    <property type="protein sequence ID" value="GAA0404292.1"/>
    <property type="molecule type" value="Genomic_DNA"/>
</dbReference>
<dbReference type="InterPro" id="IPR052158">
    <property type="entry name" value="INH-QAR"/>
</dbReference>
<dbReference type="InterPro" id="IPR009057">
    <property type="entry name" value="Homeodomain-like_sf"/>
</dbReference>
<keyword evidence="2" id="KW-0238">DNA-binding</keyword>
<dbReference type="InterPro" id="IPR029062">
    <property type="entry name" value="Class_I_gatase-like"/>
</dbReference>
<dbReference type="SUPFAM" id="SSF52317">
    <property type="entry name" value="Class I glutamine amidotransferase-like"/>
    <property type="match status" value="1"/>
</dbReference>
<evidence type="ECO:0000256" key="1">
    <source>
        <dbReference type="ARBA" id="ARBA00023015"/>
    </source>
</evidence>
<dbReference type="InterPro" id="IPR018060">
    <property type="entry name" value="HTH_AraC"/>
</dbReference>
<dbReference type="Pfam" id="PF12833">
    <property type="entry name" value="HTH_18"/>
    <property type="match status" value="1"/>
</dbReference>
<dbReference type="Pfam" id="PF01965">
    <property type="entry name" value="DJ-1_PfpI"/>
    <property type="match status" value="1"/>
</dbReference>
<reference evidence="5 6" key="1">
    <citation type="journal article" date="2019" name="Int. J. Syst. Evol. Microbiol.">
        <title>The Global Catalogue of Microorganisms (GCM) 10K type strain sequencing project: providing services to taxonomists for standard genome sequencing and annotation.</title>
        <authorList>
            <consortium name="The Broad Institute Genomics Platform"/>
            <consortium name="The Broad Institute Genome Sequencing Center for Infectious Disease"/>
            <person name="Wu L."/>
            <person name="Ma J."/>
        </authorList>
    </citation>
    <scope>NUCLEOTIDE SEQUENCE [LARGE SCALE GENOMIC DNA]</scope>
    <source>
        <strain evidence="5 6">JCM 4788</strain>
    </source>
</reference>
<dbReference type="PROSITE" id="PS01124">
    <property type="entry name" value="HTH_ARAC_FAMILY_2"/>
    <property type="match status" value="1"/>
</dbReference>
<feature type="domain" description="HTH araC/xylS-type" evidence="4">
    <location>
        <begin position="218"/>
        <end position="316"/>
    </location>
</feature>
<dbReference type="SUPFAM" id="SSF46689">
    <property type="entry name" value="Homeodomain-like"/>
    <property type="match status" value="2"/>
</dbReference>
<dbReference type="SMART" id="SM00342">
    <property type="entry name" value="HTH_ARAC"/>
    <property type="match status" value="1"/>
</dbReference>
<protein>
    <submittedName>
        <fullName evidence="5">Helix-turn-helix domain-containing protein</fullName>
    </submittedName>
</protein>
<dbReference type="PANTHER" id="PTHR43130">
    <property type="entry name" value="ARAC-FAMILY TRANSCRIPTIONAL REGULATOR"/>
    <property type="match status" value="1"/>
</dbReference>
<evidence type="ECO:0000313" key="6">
    <source>
        <dbReference type="Proteomes" id="UP001500879"/>
    </source>
</evidence>
<keyword evidence="3" id="KW-0804">Transcription</keyword>